<keyword evidence="7" id="KW-1185">Reference proteome</keyword>
<evidence type="ECO:0000256" key="2">
    <source>
        <dbReference type="ARBA" id="ARBA00022723"/>
    </source>
</evidence>
<sequence>MEIIAMPVGMVQANCYIVYKKEEKEALIIDPGGEPEKIIEAIENNQLNVRAILLTHAHFDHIGGLDKVRDYTKAPVYLHTAEWDWLGEPELNGSVKLTGQTVTALEADKVLEEGTLDIENFSINTLHTPGHSPGSISFVFPEDHFAVTGDVLFQQGIGRTDLIEGDIDTLEHSIKEKLYQLPADLTILPGHGPATTIDYEKKNNPFFPA</sequence>
<dbReference type="RefSeq" id="WP_379591817.1">
    <property type="nucleotide sequence ID" value="NZ_JBHTKK010000009.1"/>
</dbReference>
<dbReference type="EMBL" id="JBHTKK010000009">
    <property type="protein sequence ID" value="MFD1066237.1"/>
    <property type="molecule type" value="Genomic_DNA"/>
</dbReference>
<comment type="caution">
    <text evidence="6">The sequence shown here is derived from an EMBL/GenBank/DDBJ whole genome shotgun (WGS) entry which is preliminary data.</text>
</comment>
<evidence type="ECO:0000256" key="4">
    <source>
        <dbReference type="ARBA" id="ARBA00022833"/>
    </source>
</evidence>
<dbReference type="SMART" id="SM00849">
    <property type="entry name" value="Lactamase_B"/>
    <property type="match status" value="1"/>
</dbReference>
<organism evidence="6 7">
    <name type="scientific">Oceanobacillus locisalsi</name>
    <dbReference type="NCBI Taxonomy" id="546107"/>
    <lineage>
        <taxon>Bacteria</taxon>
        <taxon>Bacillati</taxon>
        <taxon>Bacillota</taxon>
        <taxon>Bacilli</taxon>
        <taxon>Bacillales</taxon>
        <taxon>Bacillaceae</taxon>
        <taxon>Oceanobacillus</taxon>
    </lineage>
</organism>
<dbReference type="SUPFAM" id="SSF56281">
    <property type="entry name" value="Metallo-hydrolase/oxidoreductase"/>
    <property type="match status" value="1"/>
</dbReference>
<dbReference type="InterPro" id="IPR036866">
    <property type="entry name" value="RibonucZ/Hydroxyglut_hydro"/>
</dbReference>
<feature type="domain" description="Metallo-beta-lactamase" evidence="5">
    <location>
        <begin position="12"/>
        <end position="191"/>
    </location>
</feature>
<keyword evidence="4" id="KW-0862">Zinc</keyword>
<comment type="cofactor">
    <cofactor evidence="1">
        <name>Zn(2+)</name>
        <dbReference type="ChEBI" id="CHEBI:29105"/>
    </cofactor>
</comment>
<evidence type="ECO:0000256" key="1">
    <source>
        <dbReference type="ARBA" id="ARBA00001947"/>
    </source>
</evidence>
<dbReference type="Gene3D" id="3.60.15.10">
    <property type="entry name" value="Ribonuclease Z/Hydroxyacylglutathione hydrolase-like"/>
    <property type="match status" value="1"/>
</dbReference>
<accession>A0ABW3NEY6</accession>
<dbReference type="InterPro" id="IPR001279">
    <property type="entry name" value="Metallo-B-lactamas"/>
</dbReference>
<evidence type="ECO:0000256" key="3">
    <source>
        <dbReference type="ARBA" id="ARBA00022801"/>
    </source>
</evidence>
<proteinExistence type="predicted"/>
<name>A0ABW3NEY6_9BACI</name>
<reference evidence="7" key="1">
    <citation type="journal article" date="2019" name="Int. J. Syst. Evol. Microbiol.">
        <title>The Global Catalogue of Microorganisms (GCM) 10K type strain sequencing project: providing services to taxonomists for standard genome sequencing and annotation.</title>
        <authorList>
            <consortium name="The Broad Institute Genomics Platform"/>
            <consortium name="The Broad Institute Genome Sequencing Center for Infectious Disease"/>
            <person name="Wu L."/>
            <person name="Ma J."/>
        </authorList>
    </citation>
    <scope>NUCLEOTIDE SEQUENCE [LARGE SCALE GENOMIC DNA]</scope>
    <source>
        <strain evidence="7">CCUG 56608</strain>
    </source>
</reference>
<dbReference type="CDD" id="cd06262">
    <property type="entry name" value="metallo-hydrolase-like_MBL-fold"/>
    <property type="match status" value="1"/>
</dbReference>
<protein>
    <submittedName>
        <fullName evidence="6">MBL fold metallo-hydrolase</fullName>
    </submittedName>
</protein>
<dbReference type="Pfam" id="PF00753">
    <property type="entry name" value="Lactamase_B"/>
    <property type="match status" value="1"/>
</dbReference>
<evidence type="ECO:0000259" key="5">
    <source>
        <dbReference type="SMART" id="SM00849"/>
    </source>
</evidence>
<dbReference type="PANTHER" id="PTHR46233:SF3">
    <property type="entry name" value="HYDROXYACYLGLUTATHIONE HYDROLASE GLOC"/>
    <property type="match status" value="1"/>
</dbReference>
<evidence type="ECO:0000313" key="7">
    <source>
        <dbReference type="Proteomes" id="UP001597041"/>
    </source>
</evidence>
<dbReference type="PANTHER" id="PTHR46233">
    <property type="entry name" value="HYDROXYACYLGLUTATHIONE HYDROLASE GLOC"/>
    <property type="match status" value="1"/>
</dbReference>
<keyword evidence="3" id="KW-0378">Hydrolase</keyword>
<gene>
    <name evidence="6" type="ORF">ACFQ19_09380</name>
</gene>
<evidence type="ECO:0000313" key="6">
    <source>
        <dbReference type="EMBL" id="MFD1066237.1"/>
    </source>
</evidence>
<dbReference type="InterPro" id="IPR051453">
    <property type="entry name" value="MBL_Glyoxalase_II"/>
</dbReference>
<keyword evidence="2" id="KW-0479">Metal-binding</keyword>
<dbReference type="Proteomes" id="UP001597041">
    <property type="component" value="Unassembled WGS sequence"/>
</dbReference>